<sequence>MEFFDCISLAKAQTLINNVLPECTTAVEETELIEALGRIVAEDIAAADHLPPFNRSTVDGYAVLSRDTFSAGEGAPVMLDIIGEVFMGQSADYTIVSGQAVIVPTGGMLPAGADGVVMLEHAEQSDQETLLVAKPIAPGENMVAKGEDIKPGTVFVAAGTRLTAAEIGALAACGIARVKVRRRLTVGIISTGDEVVDVIAVPENGQVRDINSYTLAAMLTAADCQVTRYGITKDNYADLLAAIGKAAGENQLVLVSGGSSVGARDHTVQVIEELGRNKVIFHGLAVRPGKPTIFGLIDHVPVFGLPGHPVAAMTICQMVVMPLVSRLQGSGSCKAGWRIPARLTRNCASAPGRDDFLRVKLIWQAGEYRAEPVLGKSGLISVMTQADGVVHVPADSSGLYAGDVVLVEVMREA</sequence>
<dbReference type="InterPro" id="IPR005111">
    <property type="entry name" value="MoeA_C_domain_IV"/>
</dbReference>
<comment type="function">
    <text evidence="1 10">Catalyzes the insertion of molybdate into adenylated molybdopterin with the concomitant release of AMP.</text>
</comment>
<dbReference type="InterPro" id="IPR005110">
    <property type="entry name" value="MoeA_linker/N"/>
</dbReference>
<gene>
    <name evidence="12" type="primary">moeA_2</name>
    <name evidence="12" type="ORF">SSPH_03059</name>
</gene>
<dbReference type="GO" id="GO:0061599">
    <property type="term" value="F:molybdopterin molybdotransferase activity"/>
    <property type="evidence" value="ECO:0007669"/>
    <property type="project" value="UniProtKB-EC"/>
</dbReference>
<dbReference type="Gene3D" id="2.40.340.10">
    <property type="entry name" value="MoeA, C-terminal, domain IV"/>
    <property type="match status" value="1"/>
</dbReference>
<dbReference type="Pfam" id="PF03453">
    <property type="entry name" value="MoeA_N"/>
    <property type="match status" value="1"/>
</dbReference>
<dbReference type="Pfam" id="PF00994">
    <property type="entry name" value="MoCF_biosynth"/>
    <property type="match status" value="1"/>
</dbReference>
<evidence type="ECO:0000259" key="11">
    <source>
        <dbReference type="SMART" id="SM00852"/>
    </source>
</evidence>
<dbReference type="SMART" id="SM00852">
    <property type="entry name" value="MoCF_biosynth"/>
    <property type="match status" value="1"/>
</dbReference>
<evidence type="ECO:0000256" key="9">
    <source>
        <dbReference type="ARBA" id="ARBA00047317"/>
    </source>
</evidence>
<protein>
    <recommendedName>
        <fullName evidence="6 10">Molybdopterin molybdenumtransferase</fullName>
        <ecNumber evidence="5 10">2.10.1.1</ecNumber>
    </recommendedName>
</protein>
<name>A0ABP2C7T2_9FIRM</name>
<keyword evidence="10" id="KW-0460">Magnesium</keyword>
<accession>A0ABP2C7T2</accession>
<dbReference type="NCBIfam" id="NF045515">
    <property type="entry name" value="Glp_gephyrin"/>
    <property type="match status" value="1"/>
</dbReference>
<evidence type="ECO:0000256" key="1">
    <source>
        <dbReference type="ARBA" id="ARBA00002901"/>
    </source>
</evidence>
<dbReference type="CDD" id="cd00887">
    <property type="entry name" value="MoeA"/>
    <property type="match status" value="1"/>
</dbReference>
<dbReference type="InterPro" id="IPR036688">
    <property type="entry name" value="MoeA_C_domain_IV_sf"/>
</dbReference>
<dbReference type="InterPro" id="IPR038987">
    <property type="entry name" value="MoeA-like"/>
</dbReference>
<evidence type="ECO:0000256" key="6">
    <source>
        <dbReference type="ARBA" id="ARBA00021108"/>
    </source>
</evidence>
<dbReference type="InterPro" id="IPR036425">
    <property type="entry name" value="MoaB/Mog-like_dom_sf"/>
</dbReference>
<dbReference type="InterPro" id="IPR036135">
    <property type="entry name" value="MoeA_linker/N_sf"/>
</dbReference>
<evidence type="ECO:0000256" key="7">
    <source>
        <dbReference type="ARBA" id="ARBA00022505"/>
    </source>
</evidence>
<dbReference type="Gene3D" id="3.90.105.10">
    <property type="entry name" value="Molybdopterin biosynthesis moea protein, domain 2"/>
    <property type="match status" value="1"/>
</dbReference>
<comment type="similarity">
    <text evidence="4 10">Belongs to the MoeA family.</text>
</comment>
<dbReference type="Gene3D" id="3.40.980.10">
    <property type="entry name" value="MoaB/Mog-like domain"/>
    <property type="match status" value="1"/>
</dbReference>
<dbReference type="SUPFAM" id="SSF63867">
    <property type="entry name" value="MoeA C-terminal domain-like"/>
    <property type="match status" value="1"/>
</dbReference>
<dbReference type="SUPFAM" id="SSF63882">
    <property type="entry name" value="MoeA N-terminal region -like"/>
    <property type="match status" value="1"/>
</dbReference>
<dbReference type="Gene3D" id="2.170.190.11">
    <property type="entry name" value="Molybdopterin biosynthesis moea protein, domain 3"/>
    <property type="match status" value="1"/>
</dbReference>
<comment type="function">
    <text evidence="2">May be involved in the biosynthesis of molybdopterin.</text>
</comment>
<dbReference type="SUPFAM" id="SSF53218">
    <property type="entry name" value="Molybdenum cofactor biosynthesis proteins"/>
    <property type="match status" value="1"/>
</dbReference>
<evidence type="ECO:0000313" key="13">
    <source>
        <dbReference type="Proteomes" id="UP000245702"/>
    </source>
</evidence>
<evidence type="ECO:0000256" key="4">
    <source>
        <dbReference type="ARBA" id="ARBA00010763"/>
    </source>
</evidence>
<organism evidence="12 13">
    <name type="scientific">Sporomusa sphaeroides DSM 2875</name>
    <dbReference type="NCBI Taxonomy" id="1337886"/>
    <lineage>
        <taxon>Bacteria</taxon>
        <taxon>Bacillati</taxon>
        <taxon>Bacillota</taxon>
        <taxon>Negativicutes</taxon>
        <taxon>Selenomonadales</taxon>
        <taxon>Sporomusaceae</taxon>
        <taxon>Sporomusa</taxon>
    </lineage>
</organism>
<keyword evidence="10" id="KW-0479">Metal-binding</keyword>
<comment type="caution">
    <text evidence="12">The sequence shown here is derived from an EMBL/GenBank/DDBJ whole genome shotgun (WGS) entry which is preliminary data.</text>
</comment>
<dbReference type="EMBL" id="FCOW01000018">
    <property type="protein sequence ID" value="CVK20391.1"/>
    <property type="molecule type" value="Genomic_DNA"/>
</dbReference>
<dbReference type="EC" id="2.10.1.1" evidence="5 10"/>
<keyword evidence="13" id="KW-1185">Reference proteome</keyword>
<dbReference type="Proteomes" id="UP000245702">
    <property type="component" value="Unassembled WGS sequence"/>
</dbReference>
<evidence type="ECO:0000256" key="3">
    <source>
        <dbReference type="ARBA" id="ARBA00005046"/>
    </source>
</evidence>
<dbReference type="RefSeq" id="WP_075754543.1">
    <property type="nucleotide sequence ID" value="NZ_CP146991.1"/>
</dbReference>
<keyword evidence="7 10" id="KW-0500">Molybdenum</keyword>
<dbReference type="Pfam" id="PF03454">
    <property type="entry name" value="MoeA_C"/>
    <property type="match status" value="1"/>
</dbReference>
<feature type="domain" description="MoaB/Mog" evidence="11">
    <location>
        <begin position="187"/>
        <end position="326"/>
    </location>
</feature>
<evidence type="ECO:0000256" key="8">
    <source>
        <dbReference type="ARBA" id="ARBA00023150"/>
    </source>
</evidence>
<dbReference type="PROSITE" id="PS01079">
    <property type="entry name" value="MOCF_BIOSYNTHESIS_2"/>
    <property type="match status" value="1"/>
</dbReference>
<dbReference type="InterPro" id="IPR001453">
    <property type="entry name" value="MoaB/Mog_dom"/>
</dbReference>
<comment type="catalytic activity">
    <reaction evidence="9">
        <text>adenylyl-molybdopterin + molybdate = Mo-molybdopterin + AMP + H(+)</text>
        <dbReference type="Rhea" id="RHEA:35047"/>
        <dbReference type="ChEBI" id="CHEBI:15378"/>
        <dbReference type="ChEBI" id="CHEBI:36264"/>
        <dbReference type="ChEBI" id="CHEBI:62727"/>
        <dbReference type="ChEBI" id="CHEBI:71302"/>
        <dbReference type="ChEBI" id="CHEBI:456215"/>
        <dbReference type="EC" id="2.10.1.1"/>
    </reaction>
</comment>
<keyword evidence="8 10" id="KW-0501">Molybdenum cofactor biosynthesis</keyword>
<proteinExistence type="inferred from homology"/>
<dbReference type="NCBIfam" id="TIGR00177">
    <property type="entry name" value="molyb_syn"/>
    <property type="match status" value="1"/>
</dbReference>
<evidence type="ECO:0000256" key="2">
    <source>
        <dbReference type="ARBA" id="ARBA00003487"/>
    </source>
</evidence>
<keyword evidence="10 12" id="KW-0808">Transferase</keyword>
<comment type="pathway">
    <text evidence="3 10">Cofactor biosynthesis; molybdopterin biosynthesis.</text>
</comment>
<comment type="cofactor">
    <cofactor evidence="10">
        <name>Mg(2+)</name>
        <dbReference type="ChEBI" id="CHEBI:18420"/>
    </cofactor>
</comment>
<reference evidence="12 13" key="1">
    <citation type="submission" date="2016-01" db="EMBL/GenBank/DDBJ databases">
        <authorList>
            <person name="Brown R."/>
        </authorList>
    </citation>
    <scope>NUCLEOTIDE SEQUENCE [LARGE SCALE GENOMIC DNA]</scope>
    <source>
        <strain evidence="12">Sporomusa sphaeroides DSM 2875</strain>
    </source>
</reference>
<dbReference type="InterPro" id="IPR008284">
    <property type="entry name" value="MoCF_biosynth_CS"/>
</dbReference>
<evidence type="ECO:0000256" key="10">
    <source>
        <dbReference type="RuleBase" id="RU365090"/>
    </source>
</evidence>
<evidence type="ECO:0000313" key="12">
    <source>
        <dbReference type="EMBL" id="CVK20391.1"/>
    </source>
</evidence>
<dbReference type="PANTHER" id="PTHR10192">
    <property type="entry name" value="MOLYBDOPTERIN BIOSYNTHESIS PROTEIN"/>
    <property type="match status" value="1"/>
</dbReference>
<evidence type="ECO:0000256" key="5">
    <source>
        <dbReference type="ARBA" id="ARBA00013269"/>
    </source>
</evidence>
<dbReference type="PANTHER" id="PTHR10192:SF5">
    <property type="entry name" value="GEPHYRIN"/>
    <property type="match status" value="1"/>
</dbReference>